<dbReference type="SMART" id="SM00388">
    <property type="entry name" value="HisKA"/>
    <property type="match status" value="1"/>
</dbReference>
<gene>
    <name evidence="10" type="primary">baeS_1</name>
    <name evidence="10" type="ORF">LPAF129_04700</name>
</gene>
<dbReference type="Gene3D" id="1.10.287.130">
    <property type="match status" value="1"/>
</dbReference>
<dbReference type="PANTHER" id="PTHR45453">
    <property type="entry name" value="PHOSPHATE REGULON SENSOR PROTEIN PHOR"/>
    <property type="match status" value="1"/>
</dbReference>
<comment type="catalytic activity">
    <reaction evidence="1">
        <text>ATP + protein L-histidine = ADP + protein N-phospho-L-histidine.</text>
        <dbReference type="EC" id="2.7.13.3"/>
    </reaction>
</comment>
<dbReference type="CDD" id="cd00075">
    <property type="entry name" value="HATPase"/>
    <property type="match status" value="1"/>
</dbReference>
<dbReference type="Pfam" id="PF00512">
    <property type="entry name" value="HisKA"/>
    <property type="match status" value="1"/>
</dbReference>
<accession>A0ABQ5JI73</accession>
<organism evidence="10 11">
    <name type="scientific">Ligilactobacillus pabuli</name>
    <dbReference type="NCBI Taxonomy" id="2886039"/>
    <lineage>
        <taxon>Bacteria</taxon>
        <taxon>Bacillati</taxon>
        <taxon>Bacillota</taxon>
        <taxon>Bacilli</taxon>
        <taxon>Lactobacillales</taxon>
        <taxon>Lactobacillaceae</taxon>
        <taxon>Ligilactobacillus</taxon>
    </lineage>
</organism>
<dbReference type="InterPro" id="IPR005467">
    <property type="entry name" value="His_kinase_dom"/>
</dbReference>
<dbReference type="SUPFAM" id="SSF55785">
    <property type="entry name" value="PYP-like sensor domain (PAS domain)"/>
    <property type="match status" value="1"/>
</dbReference>
<keyword evidence="6 10" id="KW-0418">Kinase</keyword>
<evidence type="ECO:0000259" key="9">
    <source>
        <dbReference type="PROSITE" id="PS50109"/>
    </source>
</evidence>
<evidence type="ECO:0000256" key="5">
    <source>
        <dbReference type="ARBA" id="ARBA00022679"/>
    </source>
</evidence>
<dbReference type="SUPFAM" id="SSF47384">
    <property type="entry name" value="Homodimeric domain of signal transducing histidine kinase"/>
    <property type="match status" value="1"/>
</dbReference>
<evidence type="ECO:0000256" key="6">
    <source>
        <dbReference type="ARBA" id="ARBA00022777"/>
    </source>
</evidence>
<comment type="caution">
    <text evidence="10">The sequence shown here is derived from an EMBL/GenBank/DDBJ whole genome shotgun (WGS) entry which is preliminary data.</text>
</comment>
<dbReference type="InterPro" id="IPR004358">
    <property type="entry name" value="Sig_transdc_His_kin-like_C"/>
</dbReference>
<dbReference type="InterPro" id="IPR003594">
    <property type="entry name" value="HATPase_dom"/>
</dbReference>
<name>A0ABQ5JI73_9LACO</name>
<evidence type="ECO:0000313" key="11">
    <source>
        <dbReference type="Proteomes" id="UP001055149"/>
    </source>
</evidence>
<evidence type="ECO:0000256" key="8">
    <source>
        <dbReference type="SAM" id="Phobius"/>
    </source>
</evidence>
<dbReference type="CDD" id="cd00082">
    <property type="entry name" value="HisKA"/>
    <property type="match status" value="1"/>
</dbReference>
<keyword evidence="8" id="KW-0472">Membrane</keyword>
<dbReference type="Gene3D" id="3.30.565.10">
    <property type="entry name" value="Histidine kinase-like ATPase, C-terminal domain"/>
    <property type="match status" value="1"/>
</dbReference>
<evidence type="ECO:0000256" key="2">
    <source>
        <dbReference type="ARBA" id="ARBA00004370"/>
    </source>
</evidence>
<sequence>MVSQMKVNQIIRRLGLGVLAVGLILIVAAQVTGHSLKATAVELHAGWLVATVLVVVSLLVLLEFFEQRRQRQILALLAKKLREVTAGQKSGHVLVPKNSELSQLASAVNQVQSTNTLLLKAYDRQKRGYFGLLEYVPIGVMVIDQDREIYLSNHYLSDIMERELELQHELYYTTLAEFDLVKLVEETFRTKQDQQAEVRLSLASGLKIVAVNVVHIPVSTHHFFVMLLVNDITEQKQIERMQLDFVSNVSHELKTPVTSIVGFSETLKNGALDEPETAAKFVEIIYQQSQKLTELINDILSLSRLDSGLVVEHQTIHLAQVVDQALQPYSQLIAQRQLTVKNQVSADFLVVTDVKKLRYILSNLLQNGIRYNQVGGQLRIKAHKKADKWELTVSDTGIGLTSEQQGRIFERFYRADTSRSKEVDGTGLGLAIVKEYVEFLGGKITVTSQLQVGTTFTVSLPVKHAKD</sequence>
<dbReference type="EMBL" id="BQXH01000003">
    <property type="protein sequence ID" value="GKS80785.1"/>
    <property type="molecule type" value="Genomic_DNA"/>
</dbReference>
<dbReference type="EC" id="2.7.13.3" evidence="3"/>
<dbReference type="PRINTS" id="PR00344">
    <property type="entry name" value="BCTRLSENSOR"/>
</dbReference>
<dbReference type="Pfam" id="PF02518">
    <property type="entry name" value="HATPase_c"/>
    <property type="match status" value="1"/>
</dbReference>
<keyword evidence="4" id="KW-0597">Phosphoprotein</keyword>
<dbReference type="InterPro" id="IPR003661">
    <property type="entry name" value="HisK_dim/P_dom"/>
</dbReference>
<dbReference type="InterPro" id="IPR050351">
    <property type="entry name" value="BphY/WalK/GraS-like"/>
</dbReference>
<protein>
    <recommendedName>
        <fullName evidence="3">histidine kinase</fullName>
        <ecNumber evidence="3">2.7.13.3</ecNumber>
    </recommendedName>
</protein>
<dbReference type="GO" id="GO:0016301">
    <property type="term" value="F:kinase activity"/>
    <property type="evidence" value="ECO:0007669"/>
    <property type="project" value="UniProtKB-KW"/>
</dbReference>
<keyword evidence="8" id="KW-1133">Transmembrane helix</keyword>
<dbReference type="SMART" id="SM00387">
    <property type="entry name" value="HATPase_c"/>
    <property type="match status" value="1"/>
</dbReference>
<evidence type="ECO:0000256" key="1">
    <source>
        <dbReference type="ARBA" id="ARBA00000085"/>
    </source>
</evidence>
<keyword evidence="11" id="KW-1185">Reference proteome</keyword>
<evidence type="ECO:0000313" key="10">
    <source>
        <dbReference type="EMBL" id="GKS80785.1"/>
    </source>
</evidence>
<dbReference type="PANTHER" id="PTHR45453:SF1">
    <property type="entry name" value="PHOSPHATE REGULON SENSOR PROTEIN PHOR"/>
    <property type="match status" value="1"/>
</dbReference>
<keyword evidence="7" id="KW-0902">Two-component regulatory system</keyword>
<proteinExistence type="predicted"/>
<evidence type="ECO:0000256" key="7">
    <source>
        <dbReference type="ARBA" id="ARBA00023012"/>
    </source>
</evidence>
<dbReference type="Gene3D" id="3.30.450.20">
    <property type="entry name" value="PAS domain"/>
    <property type="match status" value="1"/>
</dbReference>
<keyword evidence="8" id="KW-0812">Transmembrane</keyword>
<dbReference type="InterPro" id="IPR036890">
    <property type="entry name" value="HATPase_C_sf"/>
</dbReference>
<evidence type="ECO:0000256" key="3">
    <source>
        <dbReference type="ARBA" id="ARBA00012438"/>
    </source>
</evidence>
<dbReference type="InterPro" id="IPR035965">
    <property type="entry name" value="PAS-like_dom_sf"/>
</dbReference>
<dbReference type="InterPro" id="IPR036097">
    <property type="entry name" value="HisK_dim/P_sf"/>
</dbReference>
<comment type="subcellular location">
    <subcellularLocation>
        <location evidence="2">Membrane</location>
    </subcellularLocation>
</comment>
<keyword evidence="5" id="KW-0808">Transferase</keyword>
<feature type="transmembrane region" description="Helical" evidence="8">
    <location>
        <begin position="45"/>
        <end position="65"/>
    </location>
</feature>
<dbReference type="Proteomes" id="UP001055149">
    <property type="component" value="Unassembled WGS sequence"/>
</dbReference>
<evidence type="ECO:0000256" key="4">
    <source>
        <dbReference type="ARBA" id="ARBA00022553"/>
    </source>
</evidence>
<reference evidence="10" key="1">
    <citation type="journal article" date="2022" name="Int. J. Syst. Evol. Microbiol.">
        <title>A novel species of lactic acid bacteria, Ligilactobacillus pabuli sp. nov., isolated from alfalfa silage.</title>
        <authorList>
            <person name="Tohno M."/>
            <person name="Tanizawa Y."/>
            <person name="Sawada H."/>
            <person name="Sakamoto M."/>
            <person name="Ohkuma M."/>
            <person name="Kobayashi H."/>
        </authorList>
    </citation>
    <scope>NUCLEOTIDE SEQUENCE</scope>
    <source>
        <strain evidence="10">AF129</strain>
    </source>
</reference>
<dbReference type="PROSITE" id="PS50109">
    <property type="entry name" value="HIS_KIN"/>
    <property type="match status" value="1"/>
</dbReference>
<feature type="domain" description="Histidine kinase" evidence="9">
    <location>
        <begin position="248"/>
        <end position="464"/>
    </location>
</feature>
<dbReference type="SUPFAM" id="SSF55874">
    <property type="entry name" value="ATPase domain of HSP90 chaperone/DNA topoisomerase II/histidine kinase"/>
    <property type="match status" value="1"/>
</dbReference>